<accession>A0AB73ILX7</accession>
<evidence type="ECO:0000313" key="11">
    <source>
        <dbReference type="Proteomes" id="UP001229486"/>
    </source>
</evidence>
<evidence type="ECO:0000313" key="10">
    <source>
        <dbReference type="EMBL" id="MDP9651021.1"/>
    </source>
</evidence>
<keyword evidence="2 8" id="KW-0813">Transport</keyword>
<dbReference type="Gene3D" id="1.10.3720.10">
    <property type="entry name" value="MetI-like"/>
    <property type="match status" value="1"/>
</dbReference>
<dbReference type="Pfam" id="PF00528">
    <property type="entry name" value="BPD_transp_1"/>
    <property type="match status" value="1"/>
</dbReference>
<feature type="transmembrane region" description="Helical" evidence="8">
    <location>
        <begin position="73"/>
        <end position="95"/>
    </location>
</feature>
<dbReference type="RefSeq" id="WP_392395735.1">
    <property type="nucleotide sequence ID" value="NZ_JAURTK010000014.1"/>
</dbReference>
<proteinExistence type="inferred from homology"/>
<reference evidence="10" key="1">
    <citation type="submission" date="2023-07" db="EMBL/GenBank/DDBJ databases">
        <title>Sorghum-associated microbial communities from plants grown in Nebraska, USA.</title>
        <authorList>
            <person name="Schachtman D."/>
        </authorList>
    </citation>
    <scope>NUCLEOTIDE SEQUENCE</scope>
    <source>
        <strain evidence="10">DS1061</strain>
    </source>
</reference>
<dbReference type="AlphaFoldDB" id="A0AB73ILX7"/>
<feature type="transmembrane region" description="Helical" evidence="8">
    <location>
        <begin position="12"/>
        <end position="38"/>
    </location>
</feature>
<keyword evidence="3" id="KW-1003">Cell membrane</keyword>
<dbReference type="EMBL" id="JAURTK010000014">
    <property type="protein sequence ID" value="MDP9651021.1"/>
    <property type="molecule type" value="Genomic_DNA"/>
</dbReference>
<keyword evidence="5 8" id="KW-0812">Transmembrane</keyword>
<gene>
    <name evidence="10" type="ORF">J2793_006496</name>
</gene>
<feature type="transmembrane region" description="Helical" evidence="8">
    <location>
        <begin position="107"/>
        <end position="127"/>
    </location>
</feature>
<comment type="caution">
    <text evidence="10">The sequence shown here is derived from an EMBL/GenBank/DDBJ whole genome shotgun (WGS) entry which is preliminary data.</text>
</comment>
<feature type="transmembrane region" description="Helical" evidence="8">
    <location>
        <begin position="181"/>
        <end position="203"/>
    </location>
</feature>
<evidence type="ECO:0000256" key="6">
    <source>
        <dbReference type="ARBA" id="ARBA00022989"/>
    </source>
</evidence>
<name>A0AB73ILX7_9BURK</name>
<dbReference type="GO" id="GO:0005886">
    <property type="term" value="C:plasma membrane"/>
    <property type="evidence" value="ECO:0007669"/>
    <property type="project" value="UniProtKB-SubCell"/>
</dbReference>
<evidence type="ECO:0000256" key="2">
    <source>
        <dbReference type="ARBA" id="ARBA00022448"/>
    </source>
</evidence>
<dbReference type="InterPro" id="IPR000515">
    <property type="entry name" value="MetI-like"/>
</dbReference>
<dbReference type="GO" id="GO:0055085">
    <property type="term" value="P:transmembrane transport"/>
    <property type="evidence" value="ECO:0007669"/>
    <property type="project" value="InterPro"/>
</dbReference>
<keyword evidence="7 8" id="KW-0472">Membrane</keyword>
<keyword evidence="6 8" id="KW-1133">Transmembrane helix</keyword>
<keyword evidence="4" id="KW-0997">Cell inner membrane</keyword>
<evidence type="ECO:0000256" key="4">
    <source>
        <dbReference type="ARBA" id="ARBA00022519"/>
    </source>
</evidence>
<feature type="transmembrane region" description="Helical" evidence="8">
    <location>
        <begin position="133"/>
        <end position="153"/>
    </location>
</feature>
<feature type="domain" description="ABC transmembrane type-1" evidence="9">
    <location>
        <begin position="69"/>
        <end position="257"/>
    </location>
</feature>
<organism evidence="10 11">
    <name type="scientific">Paraburkholderia caledonica</name>
    <dbReference type="NCBI Taxonomy" id="134536"/>
    <lineage>
        <taxon>Bacteria</taxon>
        <taxon>Pseudomonadati</taxon>
        <taxon>Pseudomonadota</taxon>
        <taxon>Betaproteobacteria</taxon>
        <taxon>Burkholderiales</taxon>
        <taxon>Burkholderiaceae</taxon>
        <taxon>Paraburkholderia</taxon>
    </lineage>
</organism>
<evidence type="ECO:0000259" key="9">
    <source>
        <dbReference type="PROSITE" id="PS50928"/>
    </source>
</evidence>
<evidence type="ECO:0000256" key="8">
    <source>
        <dbReference type="RuleBase" id="RU363032"/>
    </source>
</evidence>
<dbReference type="CDD" id="cd06261">
    <property type="entry name" value="TM_PBP2"/>
    <property type="match status" value="1"/>
</dbReference>
<dbReference type="PANTHER" id="PTHR43357">
    <property type="entry name" value="INNER MEMBRANE ABC TRANSPORTER PERMEASE PROTEIN YDCV"/>
    <property type="match status" value="1"/>
</dbReference>
<dbReference type="Proteomes" id="UP001229486">
    <property type="component" value="Unassembled WGS sequence"/>
</dbReference>
<sequence>MPKGSNEMKRNGLIASIYHLFFVAFILAPIITVIWISFTPDAYLSIPTTRWSFRWFAEISNHAEFINSFKRSLFLGLASATVSLSICVPAALAIAKSEFWGRSPIAALFMSPLMIPNFVLGIAYLRFFTLVGAMGSFASLVVAHTVVVFPYALRLILSTAARGDPSLGNAAVSLGASRWTVLVRVTLPLIMPGVVSGWILSFINSFDEVSMTLFVATTGMETLPVRMLNYIQDNTDPLVASVSTCMIVLTVGLVFVIDRTFGLERLLVGQASSRSG</sequence>
<dbReference type="InterPro" id="IPR035906">
    <property type="entry name" value="MetI-like_sf"/>
</dbReference>
<protein>
    <submittedName>
        <fullName evidence="10">Spermidine/putrescine transport system permease protein</fullName>
    </submittedName>
</protein>
<dbReference type="PROSITE" id="PS50928">
    <property type="entry name" value="ABC_TM1"/>
    <property type="match status" value="1"/>
</dbReference>
<evidence type="ECO:0000256" key="3">
    <source>
        <dbReference type="ARBA" id="ARBA00022475"/>
    </source>
</evidence>
<evidence type="ECO:0000256" key="5">
    <source>
        <dbReference type="ARBA" id="ARBA00022692"/>
    </source>
</evidence>
<dbReference type="PANTHER" id="PTHR43357:SF4">
    <property type="entry name" value="INNER MEMBRANE ABC TRANSPORTER PERMEASE PROTEIN YDCV"/>
    <property type="match status" value="1"/>
</dbReference>
<dbReference type="SUPFAM" id="SSF161098">
    <property type="entry name" value="MetI-like"/>
    <property type="match status" value="1"/>
</dbReference>
<comment type="subcellular location">
    <subcellularLocation>
        <location evidence="1">Cell inner membrane</location>
        <topology evidence="1">Multi-pass membrane protein</topology>
    </subcellularLocation>
    <subcellularLocation>
        <location evidence="8">Cell membrane</location>
        <topology evidence="8">Multi-pass membrane protein</topology>
    </subcellularLocation>
</comment>
<feature type="transmembrane region" description="Helical" evidence="8">
    <location>
        <begin position="238"/>
        <end position="257"/>
    </location>
</feature>
<comment type="similarity">
    <text evidence="8">Belongs to the binding-protein-dependent transport system permease family.</text>
</comment>
<evidence type="ECO:0000256" key="7">
    <source>
        <dbReference type="ARBA" id="ARBA00023136"/>
    </source>
</evidence>
<evidence type="ECO:0000256" key="1">
    <source>
        <dbReference type="ARBA" id="ARBA00004429"/>
    </source>
</evidence>